<sequence length="219" mass="25437">MQFFSRLFARLIDGGLCFFVSFITGIRPQSEKQFQFSPKNKVYYANHSSHGDFMLVWVSLPQVWRMVTRPVAAAEYWQKNSLRRFIIRQVFNGVLISRQSEHPEQAIQTMSDALMEHSLILFPEGTRNTDETQQLLPFKSGIYHLAQQNPDIEFVPIWIDNISRVLPKGKWLPIPLLCDVHIGEPLKLIENEEKHAFLERTRNALLALNPNAKKESEKC</sequence>
<dbReference type="InterPro" id="IPR002123">
    <property type="entry name" value="Plipid/glycerol_acylTrfase"/>
</dbReference>
<dbReference type="SMART" id="SM00563">
    <property type="entry name" value="PlsC"/>
    <property type="match status" value="1"/>
</dbReference>
<evidence type="ECO:0000256" key="2">
    <source>
        <dbReference type="ARBA" id="ARBA00022679"/>
    </source>
</evidence>
<evidence type="ECO:0000256" key="4">
    <source>
        <dbReference type="SAM" id="Phobius"/>
    </source>
</evidence>
<feature type="transmembrane region" description="Helical" evidence="4">
    <location>
        <begin position="7"/>
        <end position="26"/>
    </location>
</feature>
<keyword evidence="7" id="KW-1185">Reference proteome</keyword>
<dbReference type="Proteomes" id="UP000255264">
    <property type="component" value="Unassembled WGS sequence"/>
</dbReference>
<dbReference type="PANTHER" id="PTHR10434:SF11">
    <property type="entry name" value="1-ACYL-SN-GLYCEROL-3-PHOSPHATE ACYLTRANSFERASE"/>
    <property type="match status" value="1"/>
</dbReference>
<proteinExistence type="predicted"/>
<dbReference type="AlphaFoldDB" id="A0A377IVK0"/>
<accession>A0A377IVK0</accession>
<organism evidence="6 7">
    <name type="scientific">Haemophilus pittmaniae</name>
    <dbReference type="NCBI Taxonomy" id="249188"/>
    <lineage>
        <taxon>Bacteria</taxon>
        <taxon>Pseudomonadati</taxon>
        <taxon>Pseudomonadota</taxon>
        <taxon>Gammaproteobacteria</taxon>
        <taxon>Pasteurellales</taxon>
        <taxon>Pasteurellaceae</taxon>
        <taxon>Haemophilus</taxon>
    </lineage>
</organism>
<evidence type="ECO:0000313" key="7">
    <source>
        <dbReference type="Proteomes" id="UP000255264"/>
    </source>
</evidence>
<dbReference type="RefSeq" id="WP_115002482.1">
    <property type="nucleotide sequence ID" value="NZ_UGHS01000001.1"/>
</dbReference>
<protein>
    <submittedName>
        <fullName evidence="6">1-acyl-sn-glycerol-3-phosphate acyltransferase</fullName>
    </submittedName>
</protein>
<name>A0A377IVK0_9PAST</name>
<dbReference type="GO" id="GO:0003841">
    <property type="term" value="F:1-acylglycerol-3-phosphate O-acyltransferase activity"/>
    <property type="evidence" value="ECO:0007669"/>
    <property type="project" value="TreeGrafter"/>
</dbReference>
<evidence type="ECO:0000259" key="5">
    <source>
        <dbReference type="SMART" id="SM00563"/>
    </source>
</evidence>
<keyword evidence="4" id="KW-1133">Transmembrane helix</keyword>
<keyword evidence="4" id="KW-0472">Membrane</keyword>
<dbReference type="SUPFAM" id="SSF69593">
    <property type="entry name" value="Glycerol-3-phosphate (1)-acyltransferase"/>
    <property type="match status" value="1"/>
</dbReference>
<dbReference type="OrthoDB" id="9812274at2"/>
<gene>
    <name evidence="6" type="primary">plsC_1</name>
    <name evidence="6" type="ORF">NCTC13335_00127</name>
</gene>
<dbReference type="CDD" id="cd07989">
    <property type="entry name" value="LPLAT_AGPAT-like"/>
    <property type="match status" value="1"/>
</dbReference>
<dbReference type="EMBL" id="UGHS01000001">
    <property type="protein sequence ID" value="STO92306.1"/>
    <property type="molecule type" value="Genomic_DNA"/>
</dbReference>
<feature type="domain" description="Phospholipid/glycerol acyltransferase" evidence="5">
    <location>
        <begin position="41"/>
        <end position="162"/>
    </location>
</feature>
<keyword evidence="3 6" id="KW-0012">Acyltransferase</keyword>
<evidence type="ECO:0000313" key="6">
    <source>
        <dbReference type="EMBL" id="STO92306.1"/>
    </source>
</evidence>
<dbReference type="GO" id="GO:0006654">
    <property type="term" value="P:phosphatidic acid biosynthetic process"/>
    <property type="evidence" value="ECO:0007669"/>
    <property type="project" value="TreeGrafter"/>
</dbReference>
<comment type="pathway">
    <text evidence="1">Lipid metabolism.</text>
</comment>
<evidence type="ECO:0000256" key="3">
    <source>
        <dbReference type="ARBA" id="ARBA00023315"/>
    </source>
</evidence>
<reference evidence="6 7" key="1">
    <citation type="submission" date="2018-06" db="EMBL/GenBank/DDBJ databases">
        <authorList>
            <consortium name="Pathogen Informatics"/>
            <person name="Doyle S."/>
        </authorList>
    </citation>
    <scope>NUCLEOTIDE SEQUENCE [LARGE SCALE GENOMIC DNA]</scope>
    <source>
        <strain evidence="6 7">NCTC13335</strain>
    </source>
</reference>
<dbReference type="PANTHER" id="PTHR10434">
    <property type="entry name" value="1-ACYL-SN-GLYCEROL-3-PHOSPHATE ACYLTRANSFERASE"/>
    <property type="match status" value="1"/>
</dbReference>
<evidence type="ECO:0000256" key="1">
    <source>
        <dbReference type="ARBA" id="ARBA00005189"/>
    </source>
</evidence>
<dbReference type="Pfam" id="PF01553">
    <property type="entry name" value="Acyltransferase"/>
    <property type="match status" value="1"/>
</dbReference>
<keyword evidence="2 6" id="KW-0808">Transferase</keyword>
<keyword evidence="4" id="KW-0812">Transmembrane</keyword>